<dbReference type="Pfam" id="PF02107">
    <property type="entry name" value="FlgH"/>
    <property type="match status" value="1"/>
</dbReference>
<dbReference type="PRINTS" id="PR01008">
    <property type="entry name" value="FLGLRINGFLGH"/>
</dbReference>
<evidence type="ECO:0000256" key="4">
    <source>
        <dbReference type="ARBA" id="ARBA00023136"/>
    </source>
</evidence>
<dbReference type="GO" id="GO:0009279">
    <property type="term" value="C:cell outer membrane"/>
    <property type="evidence" value="ECO:0007669"/>
    <property type="project" value="UniProtKB-SubCell"/>
</dbReference>
<dbReference type="PROSITE" id="PS51257">
    <property type="entry name" value="PROKAR_LIPOPROTEIN"/>
    <property type="match status" value="1"/>
</dbReference>
<evidence type="ECO:0000256" key="7">
    <source>
        <dbReference type="HAMAP-Rule" id="MF_00415"/>
    </source>
</evidence>
<organism evidence="8 9">
    <name type="scientific">Amaricoccus macauensis</name>
    <dbReference type="NCBI Taxonomy" id="57001"/>
    <lineage>
        <taxon>Bacteria</taxon>
        <taxon>Pseudomonadati</taxon>
        <taxon>Pseudomonadota</taxon>
        <taxon>Alphaproteobacteria</taxon>
        <taxon>Rhodobacterales</taxon>
        <taxon>Paracoccaceae</taxon>
        <taxon>Amaricoccus</taxon>
    </lineage>
</organism>
<comment type="caution">
    <text evidence="8">The sequence shown here is derived from an EMBL/GenBank/DDBJ whole genome shotgun (WGS) entry which is preliminary data.</text>
</comment>
<evidence type="ECO:0000256" key="5">
    <source>
        <dbReference type="ARBA" id="ARBA00023143"/>
    </source>
</evidence>
<evidence type="ECO:0000313" key="9">
    <source>
        <dbReference type="Proteomes" id="UP000549457"/>
    </source>
</evidence>
<reference evidence="8 9" key="1">
    <citation type="submission" date="2020-08" db="EMBL/GenBank/DDBJ databases">
        <title>Genomic Encyclopedia of Type Strains, Phase IV (KMG-IV): sequencing the most valuable type-strain genomes for metagenomic binning, comparative biology and taxonomic classification.</title>
        <authorList>
            <person name="Goeker M."/>
        </authorList>
    </citation>
    <scope>NUCLEOTIDE SEQUENCE [LARGE SCALE GENOMIC DNA]</scope>
    <source>
        <strain evidence="8 9">DSM 101730</strain>
    </source>
</reference>
<keyword evidence="7" id="KW-0449">Lipoprotein</keyword>
<sequence length="243" mass="26209">MKRKLALAALIGLAACDIGSIGKEPRMTSIGQAAEDAQPILTPDRAALAVPPPQAARYAYQQGSLWNTGPSGLLGDKRARNVGDLLTVVIEIDDKAEMKNTTDRQRSGSEDAGVGAFLGVGNILPPGAMKLNPNVGINSESQFNGSGSIKRNEKLELRVAATVVQVLPNGQLVIQGDQEVRVNYELRDLQVTGIVRTEDISRHNEVEYDRIAGARIIYGGRGQVSSAQQPRYGQQVVDRYMPY</sequence>
<evidence type="ECO:0000256" key="2">
    <source>
        <dbReference type="ARBA" id="ARBA00006929"/>
    </source>
</evidence>
<dbReference type="PANTHER" id="PTHR34933">
    <property type="entry name" value="FLAGELLAR L-RING PROTEIN"/>
    <property type="match status" value="1"/>
</dbReference>
<keyword evidence="8" id="KW-0969">Cilium</keyword>
<keyword evidence="8" id="KW-0282">Flagellum</keyword>
<dbReference type="Proteomes" id="UP000549457">
    <property type="component" value="Unassembled WGS sequence"/>
</dbReference>
<keyword evidence="4 7" id="KW-0472">Membrane</keyword>
<dbReference type="HAMAP" id="MF_00415">
    <property type="entry name" value="FlgH"/>
    <property type="match status" value="1"/>
</dbReference>
<dbReference type="EMBL" id="JACHFM010000001">
    <property type="protein sequence ID" value="MBB5221226.1"/>
    <property type="molecule type" value="Genomic_DNA"/>
</dbReference>
<dbReference type="GO" id="GO:0009427">
    <property type="term" value="C:bacterial-type flagellum basal body, distal rod, L ring"/>
    <property type="evidence" value="ECO:0007669"/>
    <property type="project" value="InterPro"/>
</dbReference>
<dbReference type="GO" id="GO:0003774">
    <property type="term" value="F:cytoskeletal motor activity"/>
    <property type="evidence" value="ECO:0007669"/>
    <property type="project" value="InterPro"/>
</dbReference>
<keyword evidence="6 7" id="KW-0998">Cell outer membrane</keyword>
<comment type="similarity">
    <text evidence="2 7">Belongs to the FlgH family.</text>
</comment>
<proteinExistence type="inferred from homology"/>
<dbReference type="InterPro" id="IPR000527">
    <property type="entry name" value="Flag_Lring"/>
</dbReference>
<comment type="subunit">
    <text evidence="7">The basal body constitutes a major portion of the flagellar organelle and consists of four rings (L,P,S, and M) mounted on a central rod.</text>
</comment>
<dbReference type="RefSeq" id="WP_184147619.1">
    <property type="nucleotide sequence ID" value="NZ_JACHFM010000001.1"/>
</dbReference>
<evidence type="ECO:0000256" key="6">
    <source>
        <dbReference type="ARBA" id="ARBA00023237"/>
    </source>
</evidence>
<comment type="subcellular location">
    <subcellularLocation>
        <location evidence="7">Cell outer membrane</location>
        <topology evidence="7">Lipid-anchor</topology>
    </subcellularLocation>
    <subcellularLocation>
        <location evidence="7">Bacterial flagellum basal body</location>
    </subcellularLocation>
</comment>
<accession>A0A840SMY5</accession>
<comment type="function">
    <text evidence="1 7">Assembles around the rod to form the L-ring and probably protects the motor/basal body from shearing forces during rotation.</text>
</comment>
<evidence type="ECO:0000256" key="1">
    <source>
        <dbReference type="ARBA" id="ARBA00002591"/>
    </source>
</evidence>
<dbReference type="GO" id="GO:0071973">
    <property type="term" value="P:bacterial-type flagellum-dependent cell motility"/>
    <property type="evidence" value="ECO:0007669"/>
    <property type="project" value="InterPro"/>
</dbReference>
<keyword evidence="5 7" id="KW-0975">Bacterial flagellum</keyword>
<dbReference type="PANTHER" id="PTHR34933:SF1">
    <property type="entry name" value="FLAGELLAR L-RING PROTEIN"/>
    <property type="match status" value="1"/>
</dbReference>
<dbReference type="NCBIfam" id="NF001305">
    <property type="entry name" value="PRK00249.1-5"/>
    <property type="match status" value="1"/>
</dbReference>
<keyword evidence="8" id="KW-0966">Cell projection</keyword>
<gene>
    <name evidence="7" type="primary">flgH</name>
    <name evidence="8" type="ORF">HNP73_001147</name>
</gene>
<evidence type="ECO:0000256" key="3">
    <source>
        <dbReference type="ARBA" id="ARBA00022729"/>
    </source>
</evidence>
<dbReference type="AlphaFoldDB" id="A0A840SMY5"/>
<protein>
    <recommendedName>
        <fullName evidence="7">Flagellar L-ring protein</fullName>
    </recommendedName>
    <alternativeName>
        <fullName evidence="7">Basal body L-ring protein</fullName>
    </alternativeName>
</protein>
<keyword evidence="9" id="KW-1185">Reference proteome</keyword>
<keyword evidence="3 7" id="KW-0732">Signal</keyword>
<name>A0A840SMY5_9RHOB</name>
<evidence type="ECO:0000313" key="8">
    <source>
        <dbReference type="EMBL" id="MBB5221226.1"/>
    </source>
</evidence>